<organism evidence="1 2">
    <name type="scientific">Paenibacillus faecis</name>
    <dbReference type="NCBI Taxonomy" id="862114"/>
    <lineage>
        <taxon>Bacteria</taxon>
        <taxon>Bacillati</taxon>
        <taxon>Bacillota</taxon>
        <taxon>Bacilli</taxon>
        <taxon>Bacillales</taxon>
        <taxon>Paenibacillaceae</taxon>
        <taxon>Paenibacillus</taxon>
    </lineage>
</organism>
<dbReference type="AlphaFoldDB" id="A0A5D0CJ77"/>
<protein>
    <submittedName>
        <fullName evidence="1">Uncharacterized protein</fullName>
    </submittedName>
</protein>
<reference evidence="1 2" key="1">
    <citation type="submission" date="2019-08" db="EMBL/GenBank/DDBJ databases">
        <title>Genome sequencing of Paenibacillus faecis DSM 23593(T).</title>
        <authorList>
            <person name="Kook J.-K."/>
            <person name="Park S.-N."/>
            <person name="Lim Y.K."/>
        </authorList>
    </citation>
    <scope>NUCLEOTIDE SEQUENCE [LARGE SCALE GENOMIC DNA]</scope>
    <source>
        <strain evidence="1 2">DSM 23593</strain>
    </source>
</reference>
<dbReference type="OrthoDB" id="2937296at2"/>
<sequence length="296" mass="34755">MFFFKKKSPASEEELLRFIRRLEDAYMEQDELKLNDSFHPDQRGMSLTRHVQLQMNFQIYQITSEILHFEKIDSSEEEAVFTYTRKHLYTCKNPEDEQSSTLNNITSYYVKVVREKRGFWITKYTPYSVLYLDRSGDILPGEAAVVPANAQYFGAIQPLLSRFRKDGLKPATYHTYAGSEFIGYFPEREIFSYRTTEKFSVDFFETMEASDIHEHTAIYLDQELDFGEALEVEESHSIIETRTPGSQGTNHELVLSLLNREGFFMIRYMKMGEPIPDEVRSCWIEQMQEAAKMPQH</sequence>
<comment type="caution">
    <text evidence="1">The sequence shown here is derived from an EMBL/GenBank/DDBJ whole genome shotgun (WGS) entry which is preliminary data.</text>
</comment>
<evidence type="ECO:0000313" key="2">
    <source>
        <dbReference type="Proteomes" id="UP000325218"/>
    </source>
</evidence>
<dbReference type="Proteomes" id="UP000325218">
    <property type="component" value="Unassembled WGS sequence"/>
</dbReference>
<evidence type="ECO:0000313" key="1">
    <source>
        <dbReference type="EMBL" id="TYA09999.1"/>
    </source>
</evidence>
<name>A0A5D0CJ77_9BACL</name>
<keyword evidence="2" id="KW-1185">Reference proteome</keyword>
<accession>A0A5D0CJ77</accession>
<dbReference type="RefSeq" id="WP_148457570.1">
    <property type="nucleotide sequence ID" value="NZ_VSDO01000006.1"/>
</dbReference>
<dbReference type="EMBL" id="VSDO01000006">
    <property type="protein sequence ID" value="TYA09999.1"/>
    <property type="molecule type" value="Genomic_DNA"/>
</dbReference>
<gene>
    <name evidence="1" type="ORF">FRY98_25670</name>
</gene>
<proteinExistence type="predicted"/>